<keyword evidence="11" id="KW-1185">Reference proteome</keyword>
<evidence type="ECO:0000313" key="11">
    <source>
        <dbReference type="Proteomes" id="UP000028045"/>
    </source>
</evidence>
<evidence type="ECO:0000313" key="10">
    <source>
        <dbReference type="EMBL" id="KEY72136.1"/>
    </source>
</evidence>
<dbReference type="Proteomes" id="UP000028045">
    <property type="component" value="Unassembled WGS sequence"/>
</dbReference>
<protein>
    <recommendedName>
        <fullName evidence="9">MSP domain-containing protein</fullName>
    </recommendedName>
</protein>
<dbReference type="GO" id="GO:0033149">
    <property type="term" value="F:FFAT motif binding"/>
    <property type="evidence" value="ECO:0007669"/>
    <property type="project" value="TreeGrafter"/>
</dbReference>
<evidence type="ECO:0000256" key="8">
    <source>
        <dbReference type="SAM" id="Phobius"/>
    </source>
</evidence>
<keyword evidence="3 8" id="KW-0812">Transmembrane</keyword>
<evidence type="ECO:0000256" key="1">
    <source>
        <dbReference type="ARBA" id="ARBA00004163"/>
    </source>
</evidence>
<dbReference type="SUPFAM" id="SSF49354">
    <property type="entry name" value="PapD-like"/>
    <property type="match status" value="1"/>
</dbReference>
<dbReference type="GO" id="GO:0005886">
    <property type="term" value="C:plasma membrane"/>
    <property type="evidence" value="ECO:0007669"/>
    <property type="project" value="TreeGrafter"/>
</dbReference>
<feature type="domain" description="MSP" evidence="9">
    <location>
        <begin position="2"/>
        <end position="122"/>
    </location>
</feature>
<keyword evidence="4 8" id="KW-1133">Transmembrane helix</keyword>
<dbReference type="InterPro" id="IPR000535">
    <property type="entry name" value="MSP_dom"/>
</dbReference>
<dbReference type="EMBL" id="KL648097">
    <property type="protein sequence ID" value="KEY72136.1"/>
    <property type="molecule type" value="Genomic_DNA"/>
</dbReference>
<feature type="region of interest" description="Disordered" evidence="7">
    <location>
        <begin position="123"/>
        <end position="195"/>
    </location>
</feature>
<dbReference type="InterPro" id="IPR013783">
    <property type="entry name" value="Ig-like_fold"/>
</dbReference>
<feature type="coiled-coil region" evidence="6">
    <location>
        <begin position="205"/>
        <end position="232"/>
    </location>
</feature>
<dbReference type="AlphaFoldDB" id="A0A084B3K7"/>
<keyword evidence="6" id="KW-0175">Coiled coil</keyword>
<sequence length="284" mass="30606">MSVEIEPFELSFRRPFTVEVSRTLTIKNTGSSPVAFKVKTTAPKQYCVRPNAGRIEPGQDFDVNVLLQAMKTEPPLDTKCRDKFLVQSAQITPDKEFASVASVLETTDKSQVQERKIRVNWQAAETQDESAEASPVVAATPNKPALASEVSDTPDASRTFSSPSASTNIDSTPADASAYDSTHDNDDAVPGAPKSTVSQAATAVTQVAQVTYEELKTKLAQAEAQIATLKESGLRQRNVKTAPDSDPKPAPNLASLTKPSVAGVPVHIVTLLCFISFLLAYFFF</sequence>
<dbReference type="GO" id="GO:0140506">
    <property type="term" value="F:endoplasmic reticulum-autophagosome adaptor activity"/>
    <property type="evidence" value="ECO:0007669"/>
    <property type="project" value="UniProtKB-ARBA"/>
</dbReference>
<organism evidence="10 11">
    <name type="scientific">Stachybotrys chartarum (strain CBS 109288 / IBT 7711)</name>
    <name type="common">Toxic black mold</name>
    <name type="synonym">Stilbospora chartarum</name>
    <dbReference type="NCBI Taxonomy" id="1280523"/>
    <lineage>
        <taxon>Eukaryota</taxon>
        <taxon>Fungi</taxon>
        <taxon>Dikarya</taxon>
        <taxon>Ascomycota</taxon>
        <taxon>Pezizomycotina</taxon>
        <taxon>Sordariomycetes</taxon>
        <taxon>Hypocreomycetidae</taxon>
        <taxon>Hypocreales</taxon>
        <taxon>Stachybotryaceae</taxon>
        <taxon>Stachybotrys</taxon>
    </lineage>
</organism>
<dbReference type="GO" id="GO:0090158">
    <property type="term" value="P:endoplasmic reticulum membrane organization"/>
    <property type="evidence" value="ECO:0007669"/>
    <property type="project" value="TreeGrafter"/>
</dbReference>
<dbReference type="GO" id="GO:0001786">
    <property type="term" value="F:phosphatidylserine binding"/>
    <property type="evidence" value="ECO:0007669"/>
    <property type="project" value="UniProtKB-ARBA"/>
</dbReference>
<gene>
    <name evidence="10" type="ORF">S7711_00147</name>
</gene>
<dbReference type="GO" id="GO:1902647">
    <property type="term" value="P:negative regulation of 1-phosphatidyl-1D-myo-inositol 4,5-bisphosphate biosynthetic process"/>
    <property type="evidence" value="ECO:0007669"/>
    <property type="project" value="UniProtKB-ARBA"/>
</dbReference>
<dbReference type="GO" id="GO:0160214">
    <property type="term" value="F:endoplasmic reticulum-plasma membrane adaptor activity"/>
    <property type="evidence" value="ECO:0007669"/>
    <property type="project" value="UniProtKB-ARBA"/>
</dbReference>
<dbReference type="OrthoDB" id="264603at2759"/>
<dbReference type="Pfam" id="PF00635">
    <property type="entry name" value="Motile_Sperm"/>
    <property type="match status" value="1"/>
</dbReference>
<feature type="compositionally biased region" description="Polar residues" evidence="7">
    <location>
        <begin position="150"/>
        <end position="171"/>
    </location>
</feature>
<reference evidence="10 11" key="1">
    <citation type="journal article" date="2014" name="BMC Genomics">
        <title>Comparative genome sequencing reveals chemotype-specific gene clusters in the toxigenic black mold Stachybotrys.</title>
        <authorList>
            <person name="Semeiks J."/>
            <person name="Borek D."/>
            <person name="Otwinowski Z."/>
            <person name="Grishin N.V."/>
        </authorList>
    </citation>
    <scope>NUCLEOTIDE SEQUENCE [LARGE SCALE GENOMIC DNA]</scope>
    <source>
        <strain evidence="11">CBS 109288 / IBT 7711</strain>
    </source>
</reference>
<feature type="transmembrane region" description="Helical" evidence="8">
    <location>
        <begin position="264"/>
        <end position="283"/>
    </location>
</feature>
<name>A0A084B3K7_STACB</name>
<evidence type="ECO:0000256" key="3">
    <source>
        <dbReference type="ARBA" id="ARBA00022692"/>
    </source>
</evidence>
<dbReference type="PANTHER" id="PTHR10809:SF6">
    <property type="entry name" value="AT11025P-RELATED"/>
    <property type="match status" value="1"/>
</dbReference>
<evidence type="ECO:0000256" key="6">
    <source>
        <dbReference type="SAM" id="Coils"/>
    </source>
</evidence>
<dbReference type="GO" id="GO:0007009">
    <property type="term" value="P:plasma membrane organization"/>
    <property type="evidence" value="ECO:0007669"/>
    <property type="project" value="UniProtKB-ARBA"/>
</dbReference>
<dbReference type="FunFam" id="2.60.40.10:FF:000813">
    <property type="entry name" value="Vesicle-associated protein 1-1"/>
    <property type="match status" value="1"/>
</dbReference>
<dbReference type="InterPro" id="IPR008962">
    <property type="entry name" value="PapD-like_sf"/>
</dbReference>
<evidence type="ECO:0000256" key="5">
    <source>
        <dbReference type="ARBA" id="ARBA00023136"/>
    </source>
</evidence>
<dbReference type="PIRSF" id="PIRSF019693">
    <property type="entry name" value="VAMP-associated"/>
    <property type="match status" value="1"/>
</dbReference>
<dbReference type="GO" id="GO:0061709">
    <property type="term" value="P:reticulophagy"/>
    <property type="evidence" value="ECO:0007669"/>
    <property type="project" value="UniProtKB-ARBA"/>
</dbReference>
<proteinExistence type="inferred from homology"/>
<comment type="subcellular location">
    <subcellularLocation>
        <location evidence="1">Endoplasmic reticulum membrane</location>
        <topology evidence="1">Single-pass type IV membrane protein</topology>
    </subcellularLocation>
</comment>
<evidence type="ECO:0000256" key="4">
    <source>
        <dbReference type="ARBA" id="ARBA00022989"/>
    </source>
</evidence>
<evidence type="ECO:0000256" key="2">
    <source>
        <dbReference type="ARBA" id="ARBA00008932"/>
    </source>
</evidence>
<dbReference type="PANTHER" id="PTHR10809">
    <property type="entry name" value="VESICLE-ASSOCIATED MEMBRANE PROTEIN-ASSOCIATED PROTEIN"/>
    <property type="match status" value="1"/>
</dbReference>
<accession>A0A084B3K7</accession>
<dbReference type="Gene3D" id="2.60.40.10">
    <property type="entry name" value="Immunoglobulins"/>
    <property type="match status" value="1"/>
</dbReference>
<dbReference type="GO" id="GO:0061817">
    <property type="term" value="P:endoplasmic reticulum-plasma membrane tethering"/>
    <property type="evidence" value="ECO:0007669"/>
    <property type="project" value="UniProtKB-ARBA"/>
</dbReference>
<dbReference type="PROSITE" id="PS50202">
    <property type="entry name" value="MSP"/>
    <property type="match status" value="1"/>
</dbReference>
<dbReference type="GO" id="GO:0051685">
    <property type="term" value="P:maintenance of ER location"/>
    <property type="evidence" value="ECO:0007669"/>
    <property type="project" value="UniProtKB-ARBA"/>
</dbReference>
<evidence type="ECO:0000256" key="7">
    <source>
        <dbReference type="SAM" id="MobiDB-lite"/>
    </source>
</evidence>
<keyword evidence="5 8" id="KW-0472">Membrane</keyword>
<comment type="similarity">
    <text evidence="2">Belongs to the VAMP-associated protein (VAP) (TC 9.B.17) family.</text>
</comment>
<dbReference type="GO" id="GO:0160219">
    <property type="term" value="C:cortical endoplasmic reticulum membrane"/>
    <property type="evidence" value="ECO:0007669"/>
    <property type="project" value="UniProtKB-ARBA"/>
</dbReference>
<evidence type="ECO:0000259" key="9">
    <source>
        <dbReference type="PROSITE" id="PS50202"/>
    </source>
</evidence>
<dbReference type="InterPro" id="IPR016763">
    <property type="entry name" value="VAP"/>
</dbReference>
<dbReference type="GO" id="GO:0035091">
    <property type="term" value="F:phosphatidylinositol binding"/>
    <property type="evidence" value="ECO:0007669"/>
    <property type="project" value="UniProtKB-ARBA"/>
</dbReference>
<dbReference type="HOGENOM" id="CLU_032848_1_1_1"/>